<feature type="transmembrane region" description="Helical" evidence="1">
    <location>
        <begin position="460"/>
        <end position="480"/>
    </location>
</feature>
<feature type="transmembrane region" description="Helical" evidence="1">
    <location>
        <begin position="414"/>
        <end position="440"/>
    </location>
</feature>
<dbReference type="Proteomes" id="UP000714275">
    <property type="component" value="Unassembled WGS sequence"/>
</dbReference>
<feature type="transmembrane region" description="Helical" evidence="1">
    <location>
        <begin position="199"/>
        <end position="221"/>
    </location>
</feature>
<feature type="transmembrane region" description="Helical" evidence="1">
    <location>
        <begin position="107"/>
        <end position="135"/>
    </location>
</feature>
<dbReference type="OrthoDB" id="2688021at2759"/>
<reference evidence="2" key="1">
    <citation type="journal article" date="2020" name="New Phytol.">
        <title>Comparative genomics reveals dynamic genome evolution in host specialist ectomycorrhizal fungi.</title>
        <authorList>
            <person name="Lofgren L.A."/>
            <person name="Nguyen N.H."/>
            <person name="Vilgalys R."/>
            <person name="Ruytinx J."/>
            <person name="Liao H.L."/>
            <person name="Branco S."/>
            <person name="Kuo A."/>
            <person name="LaButti K."/>
            <person name="Lipzen A."/>
            <person name="Andreopoulos W."/>
            <person name="Pangilinan J."/>
            <person name="Riley R."/>
            <person name="Hundley H."/>
            <person name="Na H."/>
            <person name="Barry K."/>
            <person name="Grigoriev I.V."/>
            <person name="Stajich J.E."/>
            <person name="Kennedy P.G."/>
        </authorList>
    </citation>
    <scope>NUCLEOTIDE SEQUENCE</scope>
    <source>
        <strain evidence="2">DOB743</strain>
    </source>
</reference>
<accession>A0A9P7A0W4</accession>
<keyword evidence="1" id="KW-0472">Membrane</keyword>
<feature type="transmembrane region" description="Helical" evidence="1">
    <location>
        <begin position="156"/>
        <end position="179"/>
    </location>
</feature>
<organism evidence="2 3">
    <name type="scientific">Suillus placidus</name>
    <dbReference type="NCBI Taxonomy" id="48579"/>
    <lineage>
        <taxon>Eukaryota</taxon>
        <taxon>Fungi</taxon>
        <taxon>Dikarya</taxon>
        <taxon>Basidiomycota</taxon>
        <taxon>Agaricomycotina</taxon>
        <taxon>Agaricomycetes</taxon>
        <taxon>Agaricomycetidae</taxon>
        <taxon>Boletales</taxon>
        <taxon>Suillineae</taxon>
        <taxon>Suillaceae</taxon>
        <taxon>Suillus</taxon>
    </lineage>
</organism>
<evidence type="ECO:0000256" key="1">
    <source>
        <dbReference type="SAM" id="Phobius"/>
    </source>
</evidence>
<dbReference type="EMBL" id="JABBWD010000009">
    <property type="protein sequence ID" value="KAG1780430.1"/>
    <property type="molecule type" value="Genomic_DNA"/>
</dbReference>
<keyword evidence="3" id="KW-1185">Reference proteome</keyword>
<protein>
    <submittedName>
        <fullName evidence="2">Uncharacterized protein</fullName>
    </submittedName>
</protein>
<sequence length="550" mass="60412">MTASSKPMEENWHPSSLLSYDALPGHQDFYSIISDTKSTVDTRTDFYDRSLTSRRYALVGVACSSIFSCSCIVTGIVTLANHGVLGVTVINMAPVPFYHQLRLQMEILALVLNLIIALCTESIGFVHGISLRSALASECRLRFNTNLRLLTAARGWCNPNGALLNGISAVLLIISYSSASLVVCFNSHFLNQFEDSEGFAIAGLPLLILGVALLLQVMIALSGMRAVKVLTWSSSPFDLTAALVHHTQLTPATFRCMRCVSDLDTNGGPARPSETQPSAWHAHPSIRKVVISLWGIVAACAGWAVLVMYIRDKYFGPSSIPPNALNTQTWSFIPNSQNGQVNFIEYGMTSVGIQWWILLLVNMAVVQGPLTLGLHCSELIANVIRDERQWRCATGRKGLRIATNPVKTIFTHPICLVLFVAKPFLHWMFGLSFIISEVAYDGQLEGSSVLMAIAQVRTYQIWNLCIALFIFACFFTFVALRRPRGPQPAAYGHVQTLANLVDEWSPVMWWGHKDDGIPYCHAGTSDHLLPDVKMDCVYAGSGVESLAPVS</sequence>
<dbReference type="AlphaFoldDB" id="A0A9P7A0W4"/>
<keyword evidence="1" id="KW-0812">Transmembrane</keyword>
<evidence type="ECO:0000313" key="2">
    <source>
        <dbReference type="EMBL" id="KAG1780430.1"/>
    </source>
</evidence>
<name>A0A9P7A0W4_9AGAM</name>
<feature type="transmembrane region" description="Helical" evidence="1">
    <location>
        <begin position="56"/>
        <end position="80"/>
    </location>
</feature>
<comment type="caution">
    <text evidence="2">The sequence shown here is derived from an EMBL/GenBank/DDBJ whole genome shotgun (WGS) entry which is preliminary data.</text>
</comment>
<proteinExistence type="predicted"/>
<feature type="transmembrane region" description="Helical" evidence="1">
    <location>
        <begin position="355"/>
        <end position="381"/>
    </location>
</feature>
<gene>
    <name evidence="2" type="ORF">EV702DRAFT_1276803</name>
</gene>
<feature type="transmembrane region" description="Helical" evidence="1">
    <location>
        <begin position="289"/>
        <end position="310"/>
    </location>
</feature>
<keyword evidence="1" id="KW-1133">Transmembrane helix</keyword>
<evidence type="ECO:0000313" key="3">
    <source>
        <dbReference type="Proteomes" id="UP000714275"/>
    </source>
</evidence>